<name>A0ABQ5G9P3_9ASTR</name>
<organism evidence="1 2">
    <name type="scientific">Tanacetum coccineum</name>
    <dbReference type="NCBI Taxonomy" id="301880"/>
    <lineage>
        <taxon>Eukaryota</taxon>
        <taxon>Viridiplantae</taxon>
        <taxon>Streptophyta</taxon>
        <taxon>Embryophyta</taxon>
        <taxon>Tracheophyta</taxon>
        <taxon>Spermatophyta</taxon>
        <taxon>Magnoliopsida</taxon>
        <taxon>eudicotyledons</taxon>
        <taxon>Gunneridae</taxon>
        <taxon>Pentapetalae</taxon>
        <taxon>asterids</taxon>
        <taxon>campanulids</taxon>
        <taxon>Asterales</taxon>
        <taxon>Asteraceae</taxon>
        <taxon>Asteroideae</taxon>
        <taxon>Anthemideae</taxon>
        <taxon>Anthemidinae</taxon>
        <taxon>Tanacetum</taxon>
    </lineage>
</organism>
<gene>
    <name evidence="1" type="ORF">Tco_1031390</name>
</gene>
<reference evidence="1" key="1">
    <citation type="journal article" date="2022" name="Int. J. Mol. Sci.">
        <title>Draft Genome of Tanacetum Coccineum: Genomic Comparison of Closely Related Tanacetum-Family Plants.</title>
        <authorList>
            <person name="Yamashiro T."/>
            <person name="Shiraishi A."/>
            <person name="Nakayama K."/>
            <person name="Satake H."/>
        </authorList>
    </citation>
    <scope>NUCLEOTIDE SEQUENCE</scope>
</reference>
<reference evidence="1" key="2">
    <citation type="submission" date="2022-01" db="EMBL/GenBank/DDBJ databases">
        <authorList>
            <person name="Yamashiro T."/>
            <person name="Shiraishi A."/>
            <person name="Satake H."/>
            <person name="Nakayama K."/>
        </authorList>
    </citation>
    <scope>NUCLEOTIDE SEQUENCE</scope>
</reference>
<keyword evidence="2" id="KW-1185">Reference proteome</keyword>
<accession>A0ABQ5G9P3</accession>
<evidence type="ECO:0000313" key="2">
    <source>
        <dbReference type="Proteomes" id="UP001151760"/>
    </source>
</evidence>
<dbReference type="EMBL" id="BQNB010018226">
    <property type="protein sequence ID" value="GJT72104.1"/>
    <property type="molecule type" value="Genomic_DNA"/>
</dbReference>
<protein>
    <submittedName>
        <fullName evidence="1">Uncharacterized protein</fullName>
    </submittedName>
</protein>
<comment type="caution">
    <text evidence="1">The sequence shown here is derived from an EMBL/GenBank/DDBJ whole genome shotgun (WGS) entry which is preliminary data.</text>
</comment>
<sequence length="368" mass="43303">MAGPIINNYISATRKSFVSNDNDGKMIEKNFIEIKGSFLVKIRDNAFNGIDGENVFDDINSFLKVVEPLKFYNLFDHDEEEEAEDDDDPNMIADVPEIFKIKDDLLNFDTPLCIAFKEFNHLLKFNPNLFTYDIQGIKTYDEYEQELNNDKTRRLDEQWLENGVPYQLCDHICEPYRFKNGITKWPTCSSDTDRYCNGGELPGMVRVGRMTYFQNHKWYDNLIDGCLKQESFMYKARIKGSYGDATPGVMKFCAWLKNSFENFHEFDYDVLVKLEECWWKVNTDETNNVGNIQEGQRCMEDLTQEPSACKIRRFEMTKYRFKADEEYVAIKELEHINRSETNMDARYAYPENFHKMDDGCLVTRAMDE</sequence>
<dbReference type="Proteomes" id="UP001151760">
    <property type="component" value="Unassembled WGS sequence"/>
</dbReference>
<evidence type="ECO:0000313" key="1">
    <source>
        <dbReference type="EMBL" id="GJT72104.1"/>
    </source>
</evidence>
<proteinExistence type="predicted"/>